<protein>
    <submittedName>
        <fullName evidence="12">Uncharacterized protein</fullName>
    </submittedName>
</protein>
<evidence type="ECO:0000259" key="10">
    <source>
        <dbReference type="Pfam" id="PF00924"/>
    </source>
</evidence>
<dbReference type="GO" id="GO:0005886">
    <property type="term" value="C:plasma membrane"/>
    <property type="evidence" value="ECO:0007669"/>
    <property type="project" value="UniProtKB-SubCell"/>
</dbReference>
<keyword evidence="9" id="KW-0732">Signal</keyword>
<feature type="transmembrane region" description="Helical" evidence="8">
    <location>
        <begin position="318"/>
        <end position="336"/>
    </location>
</feature>
<feature type="domain" description="Mechanosensitive ion channel MscS" evidence="10">
    <location>
        <begin position="632"/>
        <end position="699"/>
    </location>
</feature>
<feature type="signal peptide" evidence="9">
    <location>
        <begin position="1"/>
        <end position="39"/>
    </location>
</feature>
<comment type="caution">
    <text evidence="12">The sequence shown here is derived from an EMBL/GenBank/DDBJ whole genome shotgun (WGS) entry which is preliminary data.</text>
</comment>
<keyword evidence="4 8" id="KW-0812">Transmembrane</keyword>
<dbReference type="InterPro" id="IPR006686">
    <property type="entry name" value="MscS_channel_CS"/>
</dbReference>
<evidence type="ECO:0000313" key="12">
    <source>
        <dbReference type="EMBL" id="EFV45474.2"/>
    </source>
</evidence>
<dbReference type="EMBL" id="ADCP02000001">
    <property type="protein sequence ID" value="EFV45474.2"/>
    <property type="molecule type" value="Genomic_DNA"/>
</dbReference>
<comment type="subcellular location">
    <subcellularLocation>
        <location evidence="1">Cell membrane</location>
        <topology evidence="1">Multi-pass membrane protein</topology>
    </subcellularLocation>
</comment>
<dbReference type="InterPro" id="IPR006685">
    <property type="entry name" value="MscS_channel_2nd"/>
</dbReference>
<evidence type="ECO:0000256" key="9">
    <source>
        <dbReference type="SAM" id="SignalP"/>
    </source>
</evidence>
<feature type="transmembrane region" description="Helical" evidence="8">
    <location>
        <begin position="455"/>
        <end position="476"/>
    </location>
</feature>
<feature type="chain" id="PRO_5003200848" evidence="9">
    <location>
        <begin position="40"/>
        <end position="832"/>
    </location>
</feature>
<dbReference type="PANTHER" id="PTHR30347:SF1">
    <property type="entry name" value="MECHANOSENSITIVE CHANNEL MSCK"/>
    <property type="match status" value="1"/>
</dbReference>
<feature type="transmembrane region" description="Helical" evidence="8">
    <location>
        <begin position="609"/>
        <end position="630"/>
    </location>
</feature>
<name>E5Y3E4_BILW3</name>
<dbReference type="PROSITE" id="PS01246">
    <property type="entry name" value="UPF0003"/>
    <property type="match status" value="1"/>
</dbReference>
<keyword evidence="3" id="KW-1003">Cell membrane</keyword>
<feature type="compositionally biased region" description="Basic and acidic residues" evidence="7">
    <location>
        <begin position="809"/>
        <end position="832"/>
    </location>
</feature>
<dbReference type="AlphaFoldDB" id="E5Y3E4"/>
<reference evidence="12 13" key="2">
    <citation type="submission" date="2013-04" db="EMBL/GenBank/DDBJ databases">
        <title>The Genome Sequence of Bilophila wadsworthia 3_1_6.</title>
        <authorList>
            <consortium name="The Broad Institute Genomics Platform"/>
            <person name="Earl A."/>
            <person name="Ward D."/>
            <person name="Feldgarden M."/>
            <person name="Gevers D."/>
            <person name="Sibley C."/>
            <person name="Strauss J."/>
            <person name="Allen-Vercoe E."/>
            <person name="Walker B."/>
            <person name="Young S."/>
            <person name="Zeng Q."/>
            <person name="Gargeya S."/>
            <person name="Fitzgerald M."/>
            <person name="Haas B."/>
            <person name="Abouelleil A."/>
            <person name="Allen A.W."/>
            <person name="Alvarado L."/>
            <person name="Arachchi H.M."/>
            <person name="Berlin A.M."/>
            <person name="Chapman S.B."/>
            <person name="Gainer-Dewar J."/>
            <person name="Goldberg J."/>
            <person name="Griggs A."/>
            <person name="Gujja S."/>
            <person name="Hansen M."/>
            <person name="Howarth C."/>
            <person name="Imamovic A."/>
            <person name="Ireland A."/>
            <person name="Larimer J."/>
            <person name="McCowan C."/>
            <person name="Murphy C."/>
            <person name="Pearson M."/>
            <person name="Poon T.W."/>
            <person name="Priest M."/>
            <person name="Roberts A."/>
            <person name="Saif S."/>
            <person name="Shea T."/>
            <person name="Sisk P."/>
            <person name="Sykes S."/>
            <person name="Wortman J."/>
            <person name="Nusbaum C."/>
            <person name="Birren B."/>
        </authorList>
    </citation>
    <scope>NUCLEOTIDE SEQUENCE [LARGE SCALE GENOMIC DNA]</scope>
    <source>
        <strain evidence="12 13">3_1_6</strain>
    </source>
</reference>
<evidence type="ECO:0000313" key="13">
    <source>
        <dbReference type="Proteomes" id="UP000006034"/>
    </source>
</evidence>
<keyword evidence="6 8" id="KW-0472">Membrane</keyword>
<evidence type="ECO:0000256" key="8">
    <source>
        <dbReference type="SAM" id="Phobius"/>
    </source>
</evidence>
<dbReference type="eggNOG" id="COG1196">
    <property type="taxonomic scope" value="Bacteria"/>
</dbReference>
<feature type="transmembrane region" description="Helical" evidence="8">
    <location>
        <begin position="275"/>
        <end position="298"/>
    </location>
</feature>
<dbReference type="HOGENOM" id="CLU_012552_0_0_7"/>
<dbReference type="SUPFAM" id="SSF50182">
    <property type="entry name" value="Sm-like ribonucleoproteins"/>
    <property type="match status" value="1"/>
</dbReference>
<evidence type="ECO:0000256" key="1">
    <source>
        <dbReference type="ARBA" id="ARBA00004651"/>
    </source>
</evidence>
<gene>
    <name evidence="12" type="ORF">HMPREF0179_00705</name>
</gene>
<dbReference type="Gene3D" id="1.10.287.1260">
    <property type="match status" value="1"/>
</dbReference>
<dbReference type="Gene3D" id="3.30.70.100">
    <property type="match status" value="1"/>
</dbReference>
<dbReference type="InterPro" id="IPR011014">
    <property type="entry name" value="MscS_channel_TM-2"/>
</dbReference>
<feature type="region of interest" description="Disordered" evidence="7">
    <location>
        <begin position="807"/>
        <end position="832"/>
    </location>
</feature>
<accession>E5Y3E4</accession>
<dbReference type="SUPFAM" id="SSF82689">
    <property type="entry name" value="Mechanosensitive channel protein MscS (YggB), C-terminal domain"/>
    <property type="match status" value="1"/>
</dbReference>
<dbReference type="GO" id="GO:0008381">
    <property type="term" value="F:mechanosensitive monoatomic ion channel activity"/>
    <property type="evidence" value="ECO:0007669"/>
    <property type="project" value="UniProtKB-ARBA"/>
</dbReference>
<feature type="transmembrane region" description="Helical" evidence="8">
    <location>
        <begin position="497"/>
        <end position="522"/>
    </location>
</feature>
<dbReference type="InterPro" id="IPR010920">
    <property type="entry name" value="LSM_dom_sf"/>
</dbReference>
<sequence length="832" mass="92200">MFRERRTYSSRTERRCMNASRLVSLFLCLSLALPCAAFADTAPASGQKTDAPASTPKTVPDPTQDVWTTLLQNRVEELGAIDAETVALTKRLPDASRKLNAALSGIEEEYQRLMTLSRVSRGLPLELSVVQQRLARLNDNLSDVLEPLEGTLNTLKSRLSEISLLEQDSAPSKDETDISPELQAFLSDLAQTQGRLNTVQIRISRVLAPARKLQENITSLTGRVAKSIPGLWQDYYLQRSGKIYDVDSWLNIQKSINALQETFSVRMNAELPWTLAGWLGVILRAIVLILPLHGLIFVSRRMSRKWPESLRTGWTKMCGHSFVWLSFGFTFHFAAWSPSGSYHVLSIIGTLLLSLGQMALAWDLYTFQRSDLQLRSPLWPLFTPLLGGLLLLFFNLPGPILGGIWLLMSLVTLWRDYKRPLPDIPFPLVINLLKGQAVILWIAVLMTLIGWGRLSILVCVAYAALAVCVQQAVGFMRLMNVIAEHMPQEGVKALFSGFLLALALPAMLVLATAATGLWILAYPGGEFLLTHLANMDVSVGKTSFSMLQVLFIVSAFYVTRSFISVGRSFIADLPAHSMRLDRSLVGPIQAGFTYLLWGLFGLYTLSALGFSLTSIAVVAGGLSVGIGFGLQNIINNFVSGLLVIFGQTLREGDVIDVGGVNGIVRRINIRSTQVETFDNAVIFVPNAEFLSGKLTNWTRNGRMVRQEVAVGVAYGSDIQLVEKLLKQVAKEHQKVLTYPEPVVLFNDFAASSLDFRLRFWVGDILHGSGIASDIRKVIDAKFTEANIEISFPQMDVHLRENETVPVELRNPRKVKEPTLQQEDKSDAPEQNG</sequence>
<comment type="similarity">
    <text evidence="2">Belongs to the MscS (TC 1.A.23) family.</text>
</comment>
<evidence type="ECO:0000259" key="11">
    <source>
        <dbReference type="Pfam" id="PF21082"/>
    </source>
</evidence>
<dbReference type="SUPFAM" id="SSF82861">
    <property type="entry name" value="Mechanosensitive channel protein MscS (YggB), transmembrane region"/>
    <property type="match status" value="1"/>
</dbReference>
<evidence type="ECO:0000256" key="4">
    <source>
        <dbReference type="ARBA" id="ARBA00022692"/>
    </source>
</evidence>
<feature type="transmembrane region" description="Helical" evidence="8">
    <location>
        <begin position="542"/>
        <end position="563"/>
    </location>
</feature>
<dbReference type="InterPro" id="IPR049278">
    <property type="entry name" value="MS_channel_C"/>
</dbReference>
<dbReference type="PANTHER" id="PTHR30347">
    <property type="entry name" value="POTASSIUM CHANNEL RELATED"/>
    <property type="match status" value="1"/>
</dbReference>
<reference evidence="12 13" key="1">
    <citation type="submission" date="2010-10" db="EMBL/GenBank/DDBJ databases">
        <authorList>
            <consortium name="The Broad Institute Genome Sequencing Platform"/>
            <person name="Ward D."/>
            <person name="Earl A."/>
            <person name="Feldgarden M."/>
            <person name="Young S.K."/>
            <person name="Gargeya S."/>
            <person name="Zeng Q."/>
            <person name="Alvarado L."/>
            <person name="Berlin A."/>
            <person name="Bochicchio J."/>
            <person name="Chapman S.B."/>
            <person name="Chen Z."/>
            <person name="Freedman E."/>
            <person name="Gellesch M."/>
            <person name="Goldberg J."/>
            <person name="Griggs A."/>
            <person name="Gujja S."/>
            <person name="Heilman E."/>
            <person name="Heiman D."/>
            <person name="Howarth C."/>
            <person name="Mehta T."/>
            <person name="Neiman D."/>
            <person name="Pearson M."/>
            <person name="Roberts A."/>
            <person name="Saif S."/>
            <person name="Shea T."/>
            <person name="Shenoy N."/>
            <person name="Sisk P."/>
            <person name="Stolte C."/>
            <person name="Sykes S."/>
            <person name="White J."/>
            <person name="Yandava C."/>
            <person name="Allen-Vercoe E."/>
            <person name="Sibley C."/>
            <person name="Ambrose C.E."/>
            <person name="Strauss J."/>
            <person name="Daigneault M."/>
            <person name="Haas B."/>
            <person name="Nusbaum C."/>
            <person name="Birren B."/>
        </authorList>
    </citation>
    <scope>NUCLEOTIDE SEQUENCE [LARGE SCALE GENOMIC DNA]</scope>
    <source>
        <strain evidence="12 13">3_1_6</strain>
    </source>
</reference>
<dbReference type="Pfam" id="PF00924">
    <property type="entry name" value="MS_channel_2nd"/>
    <property type="match status" value="1"/>
</dbReference>
<feature type="transmembrane region" description="Helical" evidence="8">
    <location>
        <begin position="584"/>
        <end position="603"/>
    </location>
</feature>
<dbReference type="InterPro" id="IPR052702">
    <property type="entry name" value="MscS-like_channel"/>
</dbReference>
<dbReference type="Pfam" id="PF21082">
    <property type="entry name" value="MS_channel_3rd"/>
    <property type="match status" value="1"/>
</dbReference>
<dbReference type="Gene3D" id="2.30.30.60">
    <property type="match status" value="1"/>
</dbReference>
<feature type="transmembrane region" description="Helical" evidence="8">
    <location>
        <begin position="429"/>
        <end position="449"/>
    </location>
</feature>
<evidence type="ECO:0000256" key="7">
    <source>
        <dbReference type="SAM" id="MobiDB-lite"/>
    </source>
</evidence>
<dbReference type="Proteomes" id="UP000006034">
    <property type="component" value="Unassembled WGS sequence"/>
</dbReference>
<keyword evidence="13" id="KW-1185">Reference proteome</keyword>
<dbReference type="InterPro" id="IPR011066">
    <property type="entry name" value="MscS_channel_C_sf"/>
</dbReference>
<dbReference type="eggNOG" id="COG3264">
    <property type="taxonomic scope" value="Bacteria"/>
</dbReference>
<organism evidence="12 13">
    <name type="scientific">Bilophila wadsworthia (strain 3_1_6)</name>
    <dbReference type="NCBI Taxonomy" id="563192"/>
    <lineage>
        <taxon>Bacteria</taxon>
        <taxon>Pseudomonadati</taxon>
        <taxon>Thermodesulfobacteriota</taxon>
        <taxon>Desulfovibrionia</taxon>
        <taxon>Desulfovibrionales</taxon>
        <taxon>Desulfovibrionaceae</taxon>
        <taxon>Bilophila</taxon>
    </lineage>
</organism>
<keyword evidence="5 8" id="KW-1133">Transmembrane helix</keyword>
<evidence type="ECO:0000256" key="5">
    <source>
        <dbReference type="ARBA" id="ARBA00022989"/>
    </source>
</evidence>
<feature type="region of interest" description="Disordered" evidence="7">
    <location>
        <begin position="42"/>
        <end position="62"/>
    </location>
</feature>
<dbReference type="InterPro" id="IPR023408">
    <property type="entry name" value="MscS_beta-dom_sf"/>
</dbReference>
<dbReference type="STRING" id="563192.HMPREF0179_00705"/>
<evidence type="ECO:0000256" key="2">
    <source>
        <dbReference type="ARBA" id="ARBA00008017"/>
    </source>
</evidence>
<evidence type="ECO:0000256" key="3">
    <source>
        <dbReference type="ARBA" id="ARBA00022475"/>
    </source>
</evidence>
<feature type="domain" description="Mechanosensitive ion channel MscS C-terminal" evidence="11">
    <location>
        <begin position="707"/>
        <end position="789"/>
    </location>
</feature>
<evidence type="ECO:0000256" key="6">
    <source>
        <dbReference type="ARBA" id="ARBA00023136"/>
    </source>
</evidence>
<proteinExistence type="inferred from homology"/>